<gene>
    <name evidence="2" type="ORF">MET9862_05155</name>
</gene>
<evidence type="ECO:0000256" key="1">
    <source>
        <dbReference type="SAM" id="MobiDB-lite"/>
    </source>
</evidence>
<dbReference type="Proteomes" id="UP000410984">
    <property type="component" value="Unassembled WGS sequence"/>
</dbReference>
<dbReference type="AlphaFoldDB" id="A0A509EMQ3"/>
<dbReference type="EMBL" id="CABFPH010000131">
    <property type="protein sequence ID" value="VUD74523.1"/>
    <property type="molecule type" value="Genomic_DNA"/>
</dbReference>
<proteinExistence type="predicted"/>
<accession>A0A509EMQ3</accession>
<name>A0A509EMQ3_9HYPH</name>
<evidence type="ECO:0000313" key="3">
    <source>
        <dbReference type="Proteomes" id="UP000410984"/>
    </source>
</evidence>
<dbReference type="RefSeq" id="WP_185157007.1">
    <property type="nucleotide sequence ID" value="NZ_CABFPH010000131.1"/>
</dbReference>
<evidence type="ECO:0000313" key="2">
    <source>
        <dbReference type="EMBL" id="VUD74523.1"/>
    </source>
</evidence>
<feature type="region of interest" description="Disordered" evidence="1">
    <location>
        <begin position="22"/>
        <end position="46"/>
    </location>
</feature>
<organism evidence="2 3">
    <name type="scientific">Methylobacterium symbioticum</name>
    <dbReference type="NCBI Taxonomy" id="2584084"/>
    <lineage>
        <taxon>Bacteria</taxon>
        <taxon>Pseudomonadati</taxon>
        <taxon>Pseudomonadota</taxon>
        <taxon>Alphaproteobacteria</taxon>
        <taxon>Hyphomicrobiales</taxon>
        <taxon>Methylobacteriaceae</taxon>
        <taxon>Methylobacterium</taxon>
    </lineage>
</organism>
<feature type="region of interest" description="Disordered" evidence="1">
    <location>
        <begin position="86"/>
        <end position="113"/>
    </location>
</feature>
<sequence length="113" mass="12032">MPNRFEQVDEPPADALALTLARDGEKQSGTLTCPASASGGRLPKGFRSAEMPLKEAFRAAIKFANDFQVPMVVIDPDGLWQAEWGSLYREDDPETGTEPGAGQGAGTETKPAP</sequence>
<protein>
    <submittedName>
        <fullName evidence="2">Uncharacterized protein</fullName>
    </submittedName>
</protein>
<keyword evidence="3" id="KW-1185">Reference proteome</keyword>
<reference evidence="2 3" key="1">
    <citation type="submission" date="2019-06" db="EMBL/GenBank/DDBJ databases">
        <authorList>
            <person name="Rodrigo-Torres L."/>
            <person name="Arahal R. D."/>
            <person name="Lucena T."/>
        </authorList>
    </citation>
    <scope>NUCLEOTIDE SEQUENCE [LARGE SCALE GENOMIC DNA]</scope>
    <source>
        <strain evidence="2 3">SB0023/3</strain>
    </source>
</reference>